<accession>A0A0A7EET4</accession>
<evidence type="ECO:0000313" key="3">
    <source>
        <dbReference type="Proteomes" id="UP000030341"/>
    </source>
</evidence>
<keyword evidence="3" id="KW-1185">Reference proteome</keyword>
<evidence type="ECO:0000256" key="1">
    <source>
        <dbReference type="SAM" id="SignalP"/>
    </source>
</evidence>
<dbReference type="eggNOG" id="ENOG5032YD2">
    <property type="taxonomic scope" value="Bacteria"/>
</dbReference>
<feature type="chain" id="PRO_5002039087" evidence="1">
    <location>
        <begin position="27"/>
        <end position="141"/>
    </location>
</feature>
<protein>
    <submittedName>
        <fullName evidence="2">Uncharacterized protein</fullName>
    </submittedName>
</protein>
<dbReference type="Pfam" id="PF11456">
    <property type="entry name" value="DUF3019"/>
    <property type="match status" value="1"/>
</dbReference>
<gene>
    <name evidence="2" type="ORF">OM33_08305</name>
</gene>
<dbReference type="Proteomes" id="UP000030341">
    <property type="component" value="Chromosome 1"/>
</dbReference>
<dbReference type="KEGG" id="pseo:OM33_08305"/>
<dbReference type="HOGENOM" id="CLU_142731_0_0_6"/>
<feature type="signal peptide" evidence="1">
    <location>
        <begin position="1"/>
        <end position="26"/>
    </location>
</feature>
<dbReference type="AlphaFoldDB" id="A0A0A7EET4"/>
<reference evidence="2 3" key="1">
    <citation type="submission" date="2014-11" db="EMBL/GenBank/DDBJ databases">
        <title>Complete Genome Sequence of Pseudoalteromonas sp. Strain OCN003 Isolated from Kaneohe Bay, Oahu, Hawaii.</title>
        <authorList>
            <person name="Beurmann S."/>
            <person name="Videau P."/>
            <person name="Ushijima B."/>
            <person name="Smith A.M."/>
            <person name="Aeby G.S."/>
            <person name="Callahan S.M."/>
            <person name="Belcaid M."/>
        </authorList>
    </citation>
    <scope>NUCLEOTIDE SEQUENCE [LARGE SCALE GENOMIC DNA]</scope>
    <source>
        <strain evidence="2 3">OCN003</strain>
    </source>
</reference>
<keyword evidence="1" id="KW-0732">Signal</keyword>
<proteinExistence type="predicted"/>
<organism evidence="2 3">
    <name type="scientific">Pseudoalteromonas piratica</name>
    <dbReference type="NCBI Taxonomy" id="1348114"/>
    <lineage>
        <taxon>Bacteria</taxon>
        <taxon>Pseudomonadati</taxon>
        <taxon>Pseudomonadota</taxon>
        <taxon>Gammaproteobacteria</taxon>
        <taxon>Alteromonadales</taxon>
        <taxon>Pseudoalteromonadaceae</taxon>
        <taxon>Pseudoalteromonas</taxon>
    </lineage>
</organism>
<dbReference type="InterPro" id="IPR021559">
    <property type="entry name" value="DUF3019"/>
</dbReference>
<evidence type="ECO:0000313" key="2">
    <source>
        <dbReference type="EMBL" id="AIY65160.1"/>
    </source>
</evidence>
<dbReference type="RefSeq" id="WP_038640784.1">
    <property type="nucleotide sequence ID" value="NZ_CP009888.1"/>
</dbReference>
<dbReference type="OrthoDB" id="5772660at2"/>
<sequence length="141" mass="16546">MYFNLKFILIKLKLAALFVVANGSFASTELPVNNPFANPELAIFPEKCVALRQGKHCYTKLKFQWHAPVRGDYCIRTVSDQKLIRCWYNSTFGELESEFNSPDAKRYELVEIGSGQVSEQVEMKVNWVYTNKRKKRRWRLF</sequence>
<name>A0A0A7EET4_9GAMM</name>
<dbReference type="EMBL" id="CP009888">
    <property type="protein sequence ID" value="AIY65160.1"/>
    <property type="molecule type" value="Genomic_DNA"/>
</dbReference>
<dbReference type="STRING" id="1348114.OM33_08305"/>